<dbReference type="InterPro" id="IPR051522">
    <property type="entry name" value="ISC_assembly_LYR"/>
</dbReference>
<dbReference type="PANTHER" id="PTHR13166">
    <property type="entry name" value="PROTEIN C6ORF149"/>
    <property type="match status" value="1"/>
</dbReference>
<sequence>MSGSRRVLSLYREMLRASKNFSDYNFRTYFVRRVKEEFRKHEHITSGEDLENFLAEGQKTLGILQRQSELSRSFKGLKLTIE</sequence>
<dbReference type="GO" id="GO:1990221">
    <property type="term" value="C:L-cysteine desulfurase complex"/>
    <property type="evidence" value="ECO:0007669"/>
    <property type="project" value="TreeGrafter"/>
</dbReference>
<organism evidence="3">
    <name type="scientific">Mesocestoides corti</name>
    <name type="common">Flatworm</name>
    <dbReference type="NCBI Taxonomy" id="53468"/>
    <lineage>
        <taxon>Eukaryota</taxon>
        <taxon>Metazoa</taxon>
        <taxon>Spiralia</taxon>
        <taxon>Lophotrochozoa</taxon>
        <taxon>Platyhelminthes</taxon>
        <taxon>Cestoda</taxon>
        <taxon>Eucestoda</taxon>
        <taxon>Cyclophyllidea</taxon>
        <taxon>Mesocestoididae</taxon>
        <taxon>Mesocestoides</taxon>
    </lineage>
</organism>
<feature type="domain" description="Complex 1 LYR protein" evidence="2">
    <location>
        <begin position="5"/>
        <end position="61"/>
    </location>
</feature>
<name>A0A5K3FEA1_MESCO</name>
<comment type="similarity">
    <text evidence="1">Belongs to the complex I LYR family.</text>
</comment>
<accession>A0A5K3FEA1</accession>
<reference evidence="3" key="1">
    <citation type="submission" date="2019-11" db="UniProtKB">
        <authorList>
            <consortium name="WormBaseParasite"/>
        </authorList>
    </citation>
    <scope>IDENTIFICATION</scope>
</reference>
<evidence type="ECO:0000259" key="2">
    <source>
        <dbReference type="Pfam" id="PF05347"/>
    </source>
</evidence>
<dbReference type="CDD" id="cd20264">
    <property type="entry name" value="Complex1_LYR_LYRM4"/>
    <property type="match status" value="1"/>
</dbReference>
<dbReference type="Pfam" id="PF05347">
    <property type="entry name" value="Complex1_LYR"/>
    <property type="match status" value="1"/>
</dbReference>
<dbReference type="WBParaSite" id="MCU_006747-RA">
    <property type="protein sequence ID" value="MCU_006747-RA"/>
    <property type="gene ID" value="MCU_006747"/>
</dbReference>
<dbReference type="AlphaFoldDB" id="A0A5K3FEA1"/>
<dbReference type="GO" id="GO:0016226">
    <property type="term" value="P:iron-sulfur cluster assembly"/>
    <property type="evidence" value="ECO:0007669"/>
    <property type="project" value="InterPro"/>
</dbReference>
<dbReference type="InterPro" id="IPR045297">
    <property type="entry name" value="Complex1_LYR_LYRM4"/>
</dbReference>
<evidence type="ECO:0000256" key="1">
    <source>
        <dbReference type="ARBA" id="ARBA00009508"/>
    </source>
</evidence>
<protein>
    <submittedName>
        <fullName evidence="3">Complex1_LYR_dom domain-containing protein</fullName>
    </submittedName>
</protein>
<proteinExistence type="inferred from homology"/>
<dbReference type="GO" id="GO:0005739">
    <property type="term" value="C:mitochondrion"/>
    <property type="evidence" value="ECO:0007669"/>
    <property type="project" value="TreeGrafter"/>
</dbReference>
<dbReference type="InterPro" id="IPR008011">
    <property type="entry name" value="Complex1_LYR_dom"/>
</dbReference>
<evidence type="ECO:0000313" key="3">
    <source>
        <dbReference type="WBParaSite" id="MCU_006747-RA"/>
    </source>
</evidence>
<dbReference type="PANTHER" id="PTHR13166:SF7">
    <property type="entry name" value="LYR MOTIF-CONTAINING PROTEIN 4"/>
    <property type="match status" value="1"/>
</dbReference>